<dbReference type="RefSeq" id="WP_142401947.1">
    <property type="nucleotide sequence ID" value="NZ_PZHR01000434.1"/>
</dbReference>
<evidence type="ECO:0000313" key="11">
    <source>
        <dbReference type="Proteomes" id="UP000240400"/>
    </source>
</evidence>
<feature type="transmembrane region" description="Helical" evidence="7">
    <location>
        <begin position="45"/>
        <end position="66"/>
    </location>
</feature>
<dbReference type="OrthoDB" id="9807568at2"/>
<sequence>VFVLMRAPDLAMTQLVIETITTILFLLVFYHLPNVRRDKVHVGKEAVKLSIALLMSLFVVTFVIIAQQEQAFNKISSFYEHSDKLAGSKNIVNAILGEFRALDTMLEGIVIMIVGLGIYSLIKFKIRKGDSDARK</sequence>
<proteinExistence type="predicted"/>
<dbReference type="InterPro" id="IPR046806">
    <property type="entry name" value="MrpA_C/MbhE"/>
</dbReference>
<dbReference type="InterPro" id="IPR025383">
    <property type="entry name" value="MrpA_C/MbhD"/>
</dbReference>
<keyword evidence="2" id="KW-0813">Transport</keyword>
<feature type="domain" description="MrpA C-terminal/MbhD" evidence="8">
    <location>
        <begin position="1"/>
        <end position="33"/>
    </location>
</feature>
<dbReference type="Pfam" id="PF13244">
    <property type="entry name" value="MbhD"/>
    <property type="match status" value="1"/>
</dbReference>
<dbReference type="Pfam" id="PF20501">
    <property type="entry name" value="MbhE"/>
    <property type="match status" value="1"/>
</dbReference>
<evidence type="ECO:0000256" key="5">
    <source>
        <dbReference type="ARBA" id="ARBA00022989"/>
    </source>
</evidence>
<dbReference type="PANTHER" id="PTHR43373">
    <property type="entry name" value="NA(+)/H(+) ANTIPORTER SUBUNIT"/>
    <property type="match status" value="1"/>
</dbReference>
<evidence type="ECO:0000256" key="1">
    <source>
        <dbReference type="ARBA" id="ARBA00004651"/>
    </source>
</evidence>
<evidence type="ECO:0000256" key="3">
    <source>
        <dbReference type="ARBA" id="ARBA00022475"/>
    </source>
</evidence>
<evidence type="ECO:0000259" key="8">
    <source>
        <dbReference type="Pfam" id="PF13244"/>
    </source>
</evidence>
<comment type="caution">
    <text evidence="10">The sequence shown here is derived from an EMBL/GenBank/DDBJ whole genome shotgun (WGS) entry which is preliminary data.</text>
</comment>
<dbReference type="Proteomes" id="UP000240400">
    <property type="component" value="Unassembled WGS sequence"/>
</dbReference>
<evidence type="ECO:0000256" key="4">
    <source>
        <dbReference type="ARBA" id="ARBA00022692"/>
    </source>
</evidence>
<dbReference type="GO" id="GO:0005886">
    <property type="term" value="C:plasma membrane"/>
    <property type="evidence" value="ECO:0007669"/>
    <property type="project" value="UniProtKB-SubCell"/>
</dbReference>
<reference evidence="10 11" key="1">
    <citation type="journal article" date="2016" name="Front. Microbiol.">
        <title>Comprehensive Phylogenetic Analysis of Bovine Non-aureus Staphylococci Species Based on Whole-Genome Sequencing.</title>
        <authorList>
            <person name="Naushad S."/>
            <person name="Barkema H.W."/>
            <person name="Luby C."/>
            <person name="Condas L.A."/>
            <person name="Nobrega D.B."/>
            <person name="Carson D.A."/>
            <person name="De Buck J."/>
        </authorList>
    </citation>
    <scope>NUCLEOTIDE SEQUENCE [LARGE SCALE GENOMIC DNA]</scope>
    <source>
        <strain evidence="10 11">SNUC 4337</strain>
    </source>
</reference>
<keyword evidence="4 7" id="KW-0812">Transmembrane</keyword>
<evidence type="ECO:0000256" key="2">
    <source>
        <dbReference type="ARBA" id="ARBA00022448"/>
    </source>
</evidence>
<protein>
    <submittedName>
        <fullName evidence="10">Cation:proton antiporter</fullName>
    </submittedName>
</protein>
<dbReference type="EMBL" id="PZHR01000434">
    <property type="protein sequence ID" value="PTK49865.1"/>
    <property type="molecule type" value="Genomic_DNA"/>
</dbReference>
<keyword evidence="5 7" id="KW-1133">Transmembrane helix</keyword>
<feature type="non-terminal residue" evidence="10">
    <location>
        <position position="1"/>
    </location>
</feature>
<evidence type="ECO:0000313" key="10">
    <source>
        <dbReference type="EMBL" id="PTK49865.1"/>
    </source>
</evidence>
<dbReference type="AlphaFoldDB" id="A0A2T4S6C9"/>
<gene>
    <name evidence="10" type="ORF">BUZ61_15175</name>
</gene>
<keyword evidence="3" id="KW-1003">Cell membrane</keyword>
<dbReference type="InterPro" id="IPR050616">
    <property type="entry name" value="CPA3_Na-H_Antiporter_A"/>
</dbReference>
<evidence type="ECO:0000256" key="7">
    <source>
        <dbReference type="SAM" id="Phobius"/>
    </source>
</evidence>
<comment type="subcellular location">
    <subcellularLocation>
        <location evidence="1">Cell membrane</location>
        <topology evidence="1">Multi-pass membrane protein</topology>
    </subcellularLocation>
</comment>
<keyword evidence="6 7" id="KW-0472">Membrane</keyword>
<dbReference type="PANTHER" id="PTHR43373:SF1">
    <property type="entry name" value="NA(+)_H(+) ANTIPORTER SUBUNIT A"/>
    <property type="match status" value="1"/>
</dbReference>
<evidence type="ECO:0000259" key="9">
    <source>
        <dbReference type="Pfam" id="PF20501"/>
    </source>
</evidence>
<evidence type="ECO:0000256" key="6">
    <source>
        <dbReference type="ARBA" id="ARBA00023136"/>
    </source>
</evidence>
<feature type="domain" description="MrpA C-terminal/MbhE" evidence="9">
    <location>
        <begin position="48"/>
        <end position="123"/>
    </location>
</feature>
<name>A0A2T4S6C9_9STAP</name>
<feature type="transmembrane region" description="Helical" evidence="7">
    <location>
        <begin position="105"/>
        <end position="122"/>
    </location>
</feature>
<organism evidence="10 11">
    <name type="scientific">Staphylococcus nepalensis</name>
    <dbReference type="NCBI Taxonomy" id="214473"/>
    <lineage>
        <taxon>Bacteria</taxon>
        <taxon>Bacillati</taxon>
        <taxon>Bacillota</taxon>
        <taxon>Bacilli</taxon>
        <taxon>Bacillales</taxon>
        <taxon>Staphylococcaceae</taxon>
        <taxon>Staphylococcus</taxon>
    </lineage>
</organism>
<feature type="transmembrane region" description="Helical" evidence="7">
    <location>
        <begin position="12"/>
        <end position="33"/>
    </location>
</feature>
<accession>A0A2T4S6C9</accession>